<keyword evidence="2" id="KW-1185">Reference proteome</keyword>
<organism evidence="1 2">
    <name type="scientific">Mycena maculata</name>
    <dbReference type="NCBI Taxonomy" id="230809"/>
    <lineage>
        <taxon>Eukaryota</taxon>
        <taxon>Fungi</taxon>
        <taxon>Dikarya</taxon>
        <taxon>Basidiomycota</taxon>
        <taxon>Agaricomycotina</taxon>
        <taxon>Agaricomycetes</taxon>
        <taxon>Agaricomycetidae</taxon>
        <taxon>Agaricales</taxon>
        <taxon>Marasmiineae</taxon>
        <taxon>Mycenaceae</taxon>
        <taxon>Mycena</taxon>
    </lineage>
</organism>
<proteinExistence type="predicted"/>
<gene>
    <name evidence="1" type="ORF">DFH07DRAFT_160964</name>
</gene>
<accession>A0AAD7HXG3</accession>
<dbReference type="AlphaFoldDB" id="A0AAD7HXG3"/>
<protein>
    <submittedName>
        <fullName evidence="1">Uncharacterized protein</fullName>
    </submittedName>
</protein>
<dbReference type="EMBL" id="JARJLG010000188">
    <property type="protein sequence ID" value="KAJ7730658.1"/>
    <property type="molecule type" value="Genomic_DNA"/>
</dbReference>
<reference evidence="1" key="1">
    <citation type="submission" date="2023-03" db="EMBL/GenBank/DDBJ databases">
        <title>Massive genome expansion in bonnet fungi (Mycena s.s.) driven by repeated elements and novel gene families across ecological guilds.</title>
        <authorList>
            <consortium name="Lawrence Berkeley National Laboratory"/>
            <person name="Harder C.B."/>
            <person name="Miyauchi S."/>
            <person name="Viragh M."/>
            <person name="Kuo A."/>
            <person name="Thoen E."/>
            <person name="Andreopoulos B."/>
            <person name="Lu D."/>
            <person name="Skrede I."/>
            <person name="Drula E."/>
            <person name="Henrissat B."/>
            <person name="Morin E."/>
            <person name="Kohler A."/>
            <person name="Barry K."/>
            <person name="LaButti K."/>
            <person name="Morin E."/>
            <person name="Salamov A."/>
            <person name="Lipzen A."/>
            <person name="Mereny Z."/>
            <person name="Hegedus B."/>
            <person name="Baldrian P."/>
            <person name="Stursova M."/>
            <person name="Weitz H."/>
            <person name="Taylor A."/>
            <person name="Grigoriev I.V."/>
            <person name="Nagy L.G."/>
            <person name="Martin F."/>
            <person name="Kauserud H."/>
        </authorList>
    </citation>
    <scope>NUCLEOTIDE SEQUENCE</scope>
    <source>
        <strain evidence="1">CBHHK188m</strain>
    </source>
</reference>
<comment type="caution">
    <text evidence="1">The sequence shown here is derived from an EMBL/GenBank/DDBJ whole genome shotgun (WGS) entry which is preliminary data.</text>
</comment>
<dbReference type="Proteomes" id="UP001215280">
    <property type="component" value="Unassembled WGS sequence"/>
</dbReference>
<evidence type="ECO:0000313" key="1">
    <source>
        <dbReference type="EMBL" id="KAJ7730658.1"/>
    </source>
</evidence>
<sequence length="203" mass="23312">MSLVGAPYVLPPPALPQLLPYPWRSFTQLLLYIERSPDKFYCYVYRTAGRYRGQAQQGFDYPQPRLDTFDVKTGLGAELEYPNVGDRFIILRLLIAMRRNLANPEIIWREGERITASVPQALLTDADRVGTTPPYSDTSELSTLGADDWQRMEPHDTQLSSTRPEGNTHKIREGRDFPKVCLIQKLLQYLLQHNSHKQLTACF</sequence>
<name>A0AAD7HXG3_9AGAR</name>
<evidence type="ECO:0000313" key="2">
    <source>
        <dbReference type="Proteomes" id="UP001215280"/>
    </source>
</evidence>